<evidence type="ECO:0000313" key="2">
    <source>
        <dbReference type="Proteomes" id="UP000499080"/>
    </source>
</evidence>
<evidence type="ECO:0000313" key="1">
    <source>
        <dbReference type="EMBL" id="GBN87180.1"/>
    </source>
</evidence>
<dbReference type="EMBL" id="BGPR01021672">
    <property type="protein sequence ID" value="GBN87180.1"/>
    <property type="molecule type" value="Genomic_DNA"/>
</dbReference>
<dbReference type="AlphaFoldDB" id="A0A4Y2SIQ9"/>
<organism evidence="1 2">
    <name type="scientific">Araneus ventricosus</name>
    <name type="common">Orbweaver spider</name>
    <name type="synonym">Epeira ventricosa</name>
    <dbReference type="NCBI Taxonomy" id="182803"/>
    <lineage>
        <taxon>Eukaryota</taxon>
        <taxon>Metazoa</taxon>
        <taxon>Ecdysozoa</taxon>
        <taxon>Arthropoda</taxon>
        <taxon>Chelicerata</taxon>
        <taxon>Arachnida</taxon>
        <taxon>Araneae</taxon>
        <taxon>Araneomorphae</taxon>
        <taxon>Entelegynae</taxon>
        <taxon>Araneoidea</taxon>
        <taxon>Araneidae</taxon>
        <taxon>Araneus</taxon>
    </lineage>
</organism>
<proteinExistence type="predicted"/>
<dbReference type="Proteomes" id="UP000499080">
    <property type="component" value="Unassembled WGS sequence"/>
</dbReference>
<sequence>MVPIAAALGEDASSFSLSRFTVHRVRKKDRSEFVDVVAKNYVPKYPITICYDSKILPDIMGIYFGPSSSPEIPLFKRFKKVWHGIERNNFQILEVTPELVSFKESAIGSLSNLLNERAKVPRDNYQELIELTYTVLEKRPEKIHWRAPGPVHHARWMAKLIYGIKIYLFHNEKDVVNLTKREGALLEKFVQFGAFIYTKAWIAAPLATEAPFIELKLWKDLKEYELFGFEISNAAILERHLWCLSDELVGLVLFSDLVLSPEKDAMVKMMKSKPDLRKVRGNWNILKTNQEVNLSDFVTERLDKLFQKLNIDDAFLNLPTEEWKQKSSYLQGRGNVRKLRVVNDGMEWKFHLMSQKPVSSMLHQTKVRIFLRKFLFYVKKMLQFLKSYVKG</sequence>
<name>A0A4Y2SIQ9_ARAVE</name>
<comment type="caution">
    <text evidence="1">The sequence shown here is derived from an EMBL/GenBank/DDBJ whole genome shotgun (WGS) entry which is preliminary data.</text>
</comment>
<gene>
    <name evidence="1" type="ORF">AVEN_118182_1</name>
</gene>
<dbReference type="OrthoDB" id="8053568at2759"/>
<accession>A0A4Y2SIQ9</accession>
<keyword evidence="2" id="KW-1185">Reference proteome</keyword>
<reference evidence="1 2" key="1">
    <citation type="journal article" date="2019" name="Sci. Rep.">
        <title>Orb-weaving spider Araneus ventricosus genome elucidates the spidroin gene catalogue.</title>
        <authorList>
            <person name="Kono N."/>
            <person name="Nakamura H."/>
            <person name="Ohtoshi R."/>
            <person name="Moran D.A.P."/>
            <person name="Shinohara A."/>
            <person name="Yoshida Y."/>
            <person name="Fujiwara M."/>
            <person name="Mori M."/>
            <person name="Tomita M."/>
            <person name="Arakawa K."/>
        </authorList>
    </citation>
    <scope>NUCLEOTIDE SEQUENCE [LARGE SCALE GENOMIC DNA]</scope>
</reference>
<protein>
    <submittedName>
        <fullName evidence="1">Uncharacterized protein</fullName>
    </submittedName>
</protein>